<accession>A0A6V7WTU8</accession>
<dbReference type="OrthoDB" id="2251794at2759"/>
<dbReference type="InterPro" id="IPR051595">
    <property type="entry name" value="GH25_Enzymes"/>
</dbReference>
<evidence type="ECO:0000313" key="2">
    <source>
        <dbReference type="EMBL" id="CAD2190464.1"/>
    </source>
</evidence>
<dbReference type="PANTHER" id="PTHR23208:SF36">
    <property type="entry name" value="LYSOZYME-RELATED"/>
    <property type="match status" value="1"/>
</dbReference>
<sequence>MSNIFYFILLFVFILLLTIFKSVKTSEGVLVWKAMYRVSTFKCLKDQFSKEFIIVSANDKNSGDIDTNAELNIINARAAGFENVDIYLSPCVKPYFSYYCCKTCGYPRKFITTVLDHFKLNNAKFGRKMITTLNERNQTFGFFANKYNWHEITGNTRKYNDTPLLYIHLDNENNFDDYNEYGYPFGGWEKPTMKEYNFTTTCEIDVGNILQI</sequence>
<evidence type="ECO:0000256" key="1">
    <source>
        <dbReference type="SAM" id="SignalP"/>
    </source>
</evidence>
<name>A0A6V7WTU8_MELEN</name>
<dbReference type="EMBL" id="CAJEWN010000808">
    <property type="protein sequence ID" value="CAD2190464.1"/>
    <property type="molecule type" value="Genomic_DNA"/>
</dbReference>
<dbReference type="Proteomes" id="UP000580250">
    <property type="component" value="Unassembled WGS sequence"/>
</dbReference>
<feature type="signal peptide" evidence="1">
    <location>
        <begin position="1"/>
        <end position="25"/>
    </location>
</feature>
<reference evidence="2 3" key="1">
    <citation type="submission" date="2020-08" db="EMBL/GenBank/DDBJ databases">
        <authorList>
            <person name="Koutsovoulos G."/>
            <person name="Danchin GJ E."/>
        </authorList>
    </citation>
    <scope>NUCLEOTIDE SEQUENCE [LARGE SCALE GENOMIC DNA]</scope>
</reference>
<dbReference type="InterPro" id="IPR017853">
    <property type="entry name" value="GH"/>
</dbReference>
<evidence type="ECO:0000313" key="3">
    <source>
        <dbReference type="Proteomes" id="UP000580250"/>
    </source>
</evidence>
<comment type="caution">
    <text evidence="2">The sequence shown here is derived from an EMBL/GenBank/DDBJ whole genome shotgun (WGS) entry which is preliminary data.</text>
</comment>
<protein>
    <submittedName>
        <fullName evidence="2">Uncharacterized protein</fullName>
    </submittedName>
</protein>
<gene>
    <name evidence="2" type="ORF">MENT_LOCUS43257</name>
</gene>
<proteinExistence type="predicted"/>
<dbReference type="PANTHER" id="PTHR23208">
    <property type="entry name" value="LYSOZYME PROTEIN"/>
    <property type="match status" value="1"/>
</dbReference>
<feature type="chain" id="PRO_5028009864" evidence="1">
    <location>
        <begin position="26"/>
        <end position="212"/>
    </location>
</feature>
<dbReference type="SUPFAM" id="SSF51445">
    <property type="entry name" value="(Trans)glycosidases"/>
    <property type="match status" value="1"/>
</dbReference>
<organism evidence="2 3">
    <name type="scientific">Meloidogyne enterolobii</name>
    <name type="common">Root-knot nematode worm</name>
    <name type="synonym">Meloidogyne mayaguensis</name>
    <dbReference type="NCBI Taxonomy" id="390850"/>
    <lineage>
        <taxon>Eukaryota</taxon>
        <taxon>Metazoa</taxon>
        <taxon>Ecdysozoa</taxon>
        <taxon>Nematoda</taxon>
        <taxon>Chromadorea</taxon>
        <taxon>Rhabditida</taxon>
        <taxon>Tylenchina</taxon>
        <taxon>Tylenchomorpha</taxon>
        <taxon>Tylenchoidea</taxon>
        <taxon>Meloidogynidae</taxon>
        <taxon>Meloidogyninae</taxon>
        <taxon>Meloidogyne</taxon>
    </lineage>
</organism>
<dbReference type="AlphaFoldDB" id="A0A6V7WTU8"/>
<keyword evidence="1" id="KW-0732">Signal</keyword>